<evidence type="ECO:0000313" key="2">
    <source>
        <dbReference type="Proteomes" id="UP000186026"/>
    </source>
</evidence>
<dbReference type="Proteomes" id="UP000186026">
    <property type="component" value="Unassembled WGS sequence"/>
</dbReference>
<dbReference type="AlphaFoldDB" id="A0A1N7MIC9"/>
<keyword evidence="2" id="KW-1185">Reference proteome</keyword>
<organism evidence="1 2">
    <name type="scientific">Belliella pelovolcani</name>
    <dbReference type="NCBI Taxonomy" id="529505"/>
    <lineage>
        <taxon>Bacteria</taxon>
        <taxon>Pseudomonadati</taxon>
        <taxon>Bacteroidota</taxon>
        <taxon>Cytophagia</taxon>
        <taxon>Cytophagales</taxon>
        <taxon>Cyclobacteriaceae</taxon>
        <taxon>Belliella</taxon>
    </lineage>
</organism>
<dbReference type="RefSeq" id="WP_084565896.1">
    <property type="nucleotide sequence ID" value="NZ_FTOP01000006.1"/>
</dbReference>
<gene>
    <name evidence="1" type="ORF">SAMN05421761_106112</name>
</gene>
<keyword evidence="1" id="KW-0808">Transferase</keyword>
<dbReference type="GO" id="GO:0016740">
    <property type="term" value="F:transferase activity"/>
    <property type="evidence" value="ECO:0007669"/>
    <property type="project" value="UniProtKB-KW"/>
</dbReference>
<reference evidence="2" key="1">
    <citation type="submission" date="2017-01" db="EMBL/GenBank/DDBJ databases">
        <authorList>
            <person name="Varghese N."/>
            <person name="Submissions S."/>
        </authorList>
    </citation>
    <scope>NUCLEOTIDE SEQUENCE [LARGE SCALE GENOMIC DNA]</scope>
    <source>
        <strain evidence="2">DSM 46698</strain>
    </source>
</reference>
<sequence length="309" mass="35531">MIKFEKNSLEHYSFTMSEVRDEQHDYFLQEFKPNDAKLFLVGRIRKKDQEKASLFISIDENDFAHSLPNLPFGGLWTQESIPSDVLGEFISFLLDSLTQLQAKKIAITQAPAAYGNQADLFSYLLFKSGFGLENLLNHQVVCGKKRIKKWLTQNFNKLHKKAKENKFNVTTGNIQSFTFLEEIAAWKDDRGHKQPLDENRLIQQVSTYPERYFVITVLHNGTAVAHALTVKLTGESLYYFYSAINPKNQLRLTGQLMMAYLLKLAAEQKVGLLDLGSSESNDEPNHKLIYFKNKYTDAFCNKPTWVKVL</sequence>
<accession>A0A1N7MIC9</accession>
<dbReference type="STRING" id="529505.SAMN05421761_106112"/>
<dbReference type="Gene3D" id="3.40.630.30">
    <property type="match status" value="1"/>
</dbReference>
<dbReference type="EMBL" id="FTOP01000006">
    <property type="protein sequence ID" value="SIS85832.1"/>
    <property type="molecule type" value="Genomic_DNA"/>
</dbReference>
<protein>
    <submittedName>
        <fullName evidence="1">Acetyltransferase (GNAT) domain-containing protein</fullName>
    </submittedName>
</protein>
<dbReference type="InterPro" id="IPR016181">
    <property type="entry name" value="Acyl_CoA_acyltransferase"/>
</dbReference>
<name>A0A1N7MIC9_9BACT</name>
<evidence type="ECO:0000313" key="1">
    <source>
        <dbReference type="EMBL" id="SIS85832.1"/>
    </source>
</evidence>
<proteinExistence type="predicted"/>
<dbReference type="SUPFAM" id="SSF55729">
    <property type="entry name" value="Acyl-CoA N-acyltransferases (Nat)"/>
    <property type="match status" value="1"/>
</dbReference>
<dbReference type="OrthoDB" id="823140at2"/>